<dbReference type="Pfam" id="PF04900">
    <property type="entry name" value="Fcf1"/>
    <property type="match status" value="1"/>
</dbReference>
<dbReference type="FunFam" id="3.40.50.1010:FF:000006">
    <property type="entry name" value="rRNA-processing protein UTP23 homolog"/>
    <property type="match status" value="1"/>
</dbReference>
<evidence type="ECO:0000256" key="8">
    <source>
        <dbReference type="SAM" id="MobiDB-lite"/>
    </source>
</evidence>
<keyword evidence="3" id="KW-0698">rRNA processing</keyword>
<feature type="region of interest" description="Disordered" evidence="8">
    <location>
        <begin position="177"/>
        <end position="266"/>
    </location>
</feature>
<proteinExistence type="inferred from homology"/>
<evidence type="ECO:0000313" key="10">
    <source>
        <dbReference type="EMBL" id="KAI3403807.2"/>
    </source>
</evidence>
<dbReference type="InterPro" id="IPR057776">
    <property type="entry name" value="UTP23_sensor"/>
</dbReference>
<evidence type="ECO:0000256" key="7">
    <source>
        <dbReference type="ARBA" id="ARBA00076388"/>
    </source>
</evidence>
<keyword evidence="2" id="KW-0690">Ribosome biogenesis</keyword>
<comment type="similarity">
    <text evidence="6">Belongs to the UTP23/FCF1 family. UTP23 subfamily.</text>
</comment>
<evidence type="ECO:0000256" key="2">
    <source>
        <dbReference type="ARBA" id="ARBA00022517"/>
    </source>
</evidence>
<feature type="compositionally biased region" description="Basic and acidic residues" evidence="8">
    <location>
        <begin position="244"/>
        <end position="266"/>
    </location>
</feature>
<dbReference type="InterPro" id="IPR006984">
    <property type="entry name" value="Fcf1/UTP23"/>
</dbReference>
<comment type="subcellular location">
    <subcellularLocation>
        <location evidence="1">Nucleus</location>
        <location evidence="1">Nucleolus</location>
    </subcellularLocation>
</comment>
<dbReference type="Pfam" id="PF24779">
    <property type="entry name" value="UTP23_sensor"/>
    <property type="match status" value="1"/>
</dbReference>
<evidence type="ECO:0000256" key="3">
    <source>
        <dbReference type="ARBA" id="ARBA00022552"/>
    </source>
</evidence>
<evidence type="ECO:0000259" key="9">
    <source>
        <dbReference type="Pfam" id="PF24779"/>
    </source>
</evidence>
<accession>A0AAI9SVQ0</accession>
<comment type="caution">
    <text evidence="10">The sequence shown here is derived from an EMBL/GenBank/DDBJ whole genome shotgun (WGS) entry which is preliminary data.</text>
</comment>
<dbReference type="InterPro" id="IPR029060">
    <property type="entry name" value="PIN-like_dom_sf"/>
</dbReference>
<keyword evidence="4" id="KW-0539">Nucleus</keyword>
<feature type="compositionally biased region" description="Basic residues" evidence="8">
    <location>
        <begin position="232"/>
        <end position="243"/>
    </location>
</feature>
<reference evidence="10" key="1">
    <citation type="journal article" date="2022" name="DNA Res.">
        <title>Genome analysis of five recently described species of the CUG-Ser clade uncovers Candida theae as a new hybrid lineage with pathogenic potential in the Candida parapsilosis species complex.</title>
        <authorList>
            <person name="Mixao V."/>
            <person name="Del Olmo V."/>
            <person name="Hegedusova E."/>
            <person name="Saus E."/>
            <person name="Pryszcz L."/>
            <person name="Cillingova A."/>
            <person name="Nosek J."/>
            <person name="Gabaldon T."/>
        </authorList>
    </citation>
    <scope>NUCLEOTIDE SEQUENCE</scope>
    <source>
        <strain evidence="10">CBS 10844</strain>
    </source>
</reference>
<dbReference type="CDD" id="cd09865">
    <property type="entry name" value="PIN_ScUtp23p-like"/>
    <property type="match status" value="1"/>
</dbReference>
<evidence type="ECO:0000256" key="6">
    <source>
        <dbReference type="ARBA" id="ARBA00038503"/>
    </source>
</evidence>
<dbReference type="Gene3D" id="3.40.50.1010">
    <property type="entry name" value="5'-nuclease"/>
    <property type="match status" value="1"/>
</dbReference>
<name>A0AAI9SVQ0_9ASCO</name>
<dbReference type="SUPFAM" id="SSF88723">
    <property type="entry name" value="PIN domain-like"/>
    <property type="match status" value="1"/>
</dbReference>
<gene>
    <name evidence="10" type="ORF">KGF56_003367</name>
</gene>
<keyword evidence="11" id="KW-1185">Reference proteome</keyword>
<evidence type="ECO:0000256" key="5">
    <source>
        <dbReference type="ARBA" id="ARBA00037300"/>
    </source>
</evidence>
<dbReference type="GO" id="GO:0006364">
    <property type="term" value="P:rRNA processing"/>
    <property type="evidence" value="ECO:0007669"/>
    <property type="project" value="UniProtKB-KW"/>
</dbReference>
<protein>
    <recommendedName>
        <fullName evidence="7">U three protein 23</fullName>
    </recommendedName>
</protein>
<comment type="function">
    <text evidence="5">Involved in rRNA-processing and ribosome biogenesis.</text>
</comment>
<organism evidence="10 11">
    <name type="scientific">Candida oxycetoniae</name>
    <dbReference type="NCBI Taxonomy" id="497107"/>
    <lineage>
        <taxon>Eukaryota</taxon>
        <taxon>Fungi</taxon>
        <taxon>Dikarya</taxon>
        <taxon>Ascomycota</taxon>
        <taxon>Saccharomycotina</taxon>
        <taxon>Pichiomycetes</taxon>
        <taxon>Debaryomycetaceae</taxon>
        <taxon>Candida/Lodderomyces clade</taxon>
        <taxon>Candida</taxon>
    </lineage>
</organism>
<dbReference type="AlphaFoldDB" id="A0AAI9SVQ0"/>
<feature type="domain" description="UTP23 sensor motif region" evidence="9">
    <location>
        <begin position="199"/>
        <end position="217"/>
    </location>
</feature>
<dbReference type="EMBL" id="JAHUZD010000119">
    <property type="protein sequence ID" value="KAI3403807.2"/>
    <property type="molecule type" value="Genomic_DNA"/>
</dbReference>
<evidence type="ECO:0000256" key="1">
    <source>
        <dbReference type="ARBA" id="ARBA00004604"/>
    </source>
</evidence>
<dbReference type="GeneID" id="73380982"/>
<evidence type="ECO:0000256" key="4">
    <source>
        <dbReference type="ARBA" id="ARBA00023242"/>
    </source>
</evidence>
<dbReference type="Proteomes" id="UP001202479">
    <property type="component" value="Unassembled WGS sequence"/>
</dbReference>
<dbReference type="RefSeq" id="XP_049179554.1">
    <property type="nucleotide sequence ID" value="XM_049324692.1"/>
</dbReference>
<sequence>MRQKRAKSYKKQMNTYTYTFKFREPYQVILDNEIISTCHSASYDLARGVKRTIQAIEIKPMITQCCMEALYTTQNQPLIDLAKTFERRKCNHRTPINPQDCVESIVDIKGCNKHRYVVATQSLELRKKLRKVPGVPLIYMNRSVMVMEPLSDASVKYSEDWERGKLTGGLNATEAGIIKKSEGGEEGEGGDAAGEPLKKKSKKGPKGPNPLSMKKKKTPGLNNSSPQDKIAKKPNRRRKHTRKTKDQSEVSEGKEEGTKESSNENV</sequence>
<evidence type="ECO:0000313" key="11">
    <source>
        <dbReference type="Proteomes" id="UP001202479"/>
    </source>
</evidence>
<dbReference type="PANTHER" id="PTHR12416">
    <property type="entry name" value="RRNA-PROCESSING PROTEIN UTP23 HOMOLOG"/>
    <property type="match status" value="1"/>
</dbReference>
<dbReference type="GO" id="GO:0032040">
    <property type="term" value="C:small-subunit processome"/>
    <property type="evidence" value="ECO:0007669"/>
    <property type="project" value="InterPro"/>
</dbReference>